<protein>
    <submittedName>
        <fullName evidence="1">Uncharacterized protein</fullName>
    </submittedName>
</protein>
<comment type="caution">
    <text evidence="1">The sequence shown here is derived from an EMBL/GenBank/DDBJ whole genome shotgun (WGS) entry which is preliminary data.</text>
</comment>
<dbReference type="AlphaFoldDB" id="A0A167BA11"/>
<gene>
    <name evidence="1" type="ORF">N476_03995</name>
</gene>
<proteinExistence type="predicted"/>
<evidence type="ECO:0000313" key="1">
    <source>
        <dbReference type="EMBL" id="KZN46299.1"/>
    </source>
</evidence>
<dbReference type="Proteomes" id="UP000076503">
    <property type="component" value="Unassembled WGS sequence"/>
</dbReference>
<name>A0A167BA11_9GAMM</name>
<reference evidence="1 2" key="1">
    <citation type="submission" date="2013-07" db="EMBL/GenBank/DDBJ databases">
        <title>Comparative Genomic and Metabolomic Analysis of Twelve Strains of Pseudoalteromonas luteoviolacea.</title>
        <authorList>
            <person name="Vynne N.G."/>
            <person name="Mansson M."/>
            <person name="Gram L."/>
        </authorList>
    </citation>
    <scope>NUCLEOTIDE SEQUENCE [LARGE SCALE GENOMIC DNA]</scope>
    <source>
        <strain evidence="1 2">H33</strain>
    </source>
</reference>
<organism evidence="1 2">
    <name type="scientific">Pseudoalteromonas luteoviolacea H33</name>
    <dbReference type="NCBI Taxonomy" id="1365251"/>
    <lineage>
        <taxon>Bacteria</taxon>
        <taxon>Pseudomonadati</taxon>
        <taxon>Pseudomonadota</taxon>
        <taxon>Gammaproteobacteria</taxon>
        <taxon>Alteromonadales</taxon>
        <taxon>Pseudoalteromonadaceae</taxon>
        <taxon>Pseudoalteromonas</taxon>
    </lineage>
</organism>
<sequence>MPRECPKHKVIAVRIIKIRTEESEITKGAIKRVNAKCVKNQIDFTGFHFTKPAYALVKFWELTLCVFNITPCNSIIVILT</sequence>
<dbReference type="EMBL" id="AUXZ01000119">
    <property type="protein sequence ID" value="KZN46299.1"/>
    <property type="molecule type" value="Genomic_DNA"/>
</dbReference>
<evidence type="ECO:0000313" key="2">
    <source>
        <dbReference type="Proteomes" id="UP000076503"/>
    </source>
</evidence>
<accession>A0A167BA11</accession>